<evidence type="ECO:0000313" key="2">
    <source>
        <dbReference type="Proteomes" id="UP001497602"/>
    </source>
</evidence>
<proteinExistence type="predicted"/>
<accession>A0ABM9PPJ6</accession>
<comment type="caution">
    <text evidence="1">The sequence shown here is derived from an EMBL/GenBank/DDBJ whole genome shotgun (WGS) entry which is preliminary data.</text>
</comment>
<dbReference type="RefSeq" id="WP_348739212.1">
    <property type="nucleotide sequence ID" value="NZ_CAXJRC010000041.1"/>
</dbReference>
<reference evidence="1 2" key="1">
    <citation type="submission" date="2024-05" db="EMBL/GenBank/DDBJ databases">
        <authorList>
            <person name="Duchaud E."/>
        </authorList>
    </citation>
    <scope>NUCLEOTIDE SEQUENCE [LARGE SCALE GENOMIC DNA]</scope>
    <source>
        <strain evidence="1">Ena-SAMPLE-TAB-13-05-2024-13:56:06:370-140305</strain>
    </source>
</reference>
<name>A0ABM9PPJ6_9FLAO</name>
<protein>
    <submittedName>
        <fullName evidence="1">Uncharacterized protein</fullName>
    </submittedName>
</protein>
<organism evidence="1 2">
    <name type="scientific">Tenacibaculum vairaonense</name>
    <dbReference type="NCBI Taxonomy" id="3137860"/>
    <lineage>
        <taxon>Bacteria</taxon>
        <taxon>Pseudomonadati</taxon>
        <taxon>Bacteroidota</taxon>
        <taxon>Flavobacteriia</taxon>
        <taxon>Flavobacteriales</taxon>
        <taxon>Flavobacteriaceae</taxon>
        <taxon>Tenacibaculum</taxon>
    </lineage>
</organism>
<dbReference type="Proteomes" id="UP001497602">
    <property type="component" value="Unassembled WGS sequence"/>
</dbReference>
<gene>
    <name evidence="1" type="ORF">T190115A13A_40120</name>
</gene>
<sequence>MKKEEINKDFNNKFSELRILLNSWNLIPEAPKNELDSLNFQILSHLYKDATFNKIKRVLKSELSTTYGFYKDEFEAEEIATEIMQWWSSTNKVFE</sequence>
<evidence type="ECO:0000313" key="1">
    <source>
        <dbReference type="EMBL" id="CAL2107598.1"/>
    </source>
</evidence>
<dbReference type="EMBL" id="CAXJRC010000041">
    <property type="protein sequence ID" value="CAL2107598.1"/>
    <property type="molecule type" value="Genomic_DNA"/>
</dbReference>
<keyword evidence="2" id="KW-1185">Reference proteome</keyword>